<comment type="caution">
    <text evidence="2">The sequence shown here is derived from an EMBL/GenBank/DDBJ whole genome shotgun (WGS) entry which is preliminary data.</text>
</comment>
<dbReference type="OrthoDB" id="5328544at2"/>
<dbReference type="AlphaFoldDB" id="A0A3D8INP2"/>
<dbReference type="Proteomes" id="UP000256379">
    <property type="component" value="Unassembled WGS sequence"/>
</dbReference>
<proteinExistence type="predicted"/>
<dbReference type="RefSeq" id="WP_115542794.1">
    <property type="nucleotide sequence ID" value="NZ_NXLQ01000006.1"/>
</dbReference>
<sequence length="165" mass="17921">MKALKATILASILGVGVSNAAIISAEIGGSFSASMGNVKAFNLDDKAVFSGGAYARVWLKPSILRIGGFFKWESIGSLEQTSRWNNFQYGGLLGFEMARITPYIGIAYSHFTNIAFNPTWALNYGVKFSLPFHITLGIEGSYQEPRMSGVKVETHRIGATLGLEF</sequence>
<accession>A0A3D8INP2</accession>
<evidence type="ECO:0000313" key="3">
    <source>
        <dbReference type="Proteomes" id="UP000256379"/>
    </source>
</evidence>
<feature type="signal peptide" evidence="1">
    <location>
        <begin position="1"/>
        <end position="20"/>
    </location>
</feature>
<evidence type="ECO:0000256" key="1">
    <source>
        <dbReference type="SAM" id="SignalP"/>
    </source>
</evidence>
<evidence type="ECO:0008006" key="4">
    <source>
        <dbReference type="Google" id="ProtNLM"/>
    </source>
</evidence>
<protein>
    <recommendedName>
        <fullName evidence="4">Outer membrane protein beta-barrel domain-containing protein</fullName>
    </recommendedName>
</protein>
<feature type="chain" id="PRO_5017633193" description="Outer membrane protein beta-barrel domain-containing protein" evidence="1">
    <location>
        <begin position="21"/>
        <end position="165"/>
    </location>
</feature>
<gene>
    <name evidence="2" type="ORF">CQA53_04275</name>
</gene>
<keyword evidence="1" id="KW-0732">Signal</keyword>
<evidence type="ECO:0000313" key="2">
    <source>
        <dbReference type="EMBL" id="RDU66234.1"/>
    </source>
</evidence>
<dbReference type="EMBL" id="NXLQ01000006">
    <property type="protein sequence ID" value="RDU66234.1"/>
    <property type="molecule type" value="Genomic_DNA"/>
</dbReference>
<reference evidence="2 3" key="1">
    <citation type="submission" date="2018-04" db="EMBL/GenBank/DDBJ databases">
        <title>Novel Campyloabacter and Helicobacter Species and Strains.</title>
        <authorList>
            <person name="Mannion A.J."/>
            <person name="Shen Z."/>
            <person name="Fox J.G."/>
        </authorList>
    </citation>
    <scope>NUCLEOTIDE SEQUENCE [LARGE SCALE GENOMIC DNA]</scope>
    <source>
        <strain evidence="2 3">MIT 17-337</strain>
    </source>
</reference>
<keyword evidence="3" id="KW-1185">Reference proteome</keyword>
<organism evidence="2 3">
    <name type="scientific">Helicobacter didelphidarum</name>
    <dbReference type="NCBI Taxonomy" id="2040648"/>
    <lineage>
        <taxon>Bacteria</taxon>
        <taxon>Pseudomonadati</taxon>
        <taxon>Campylobacterota</taxon>
        <taxon>Epsilonproteobacteria</taxon>
        <taxon>Campylobacterales</taxon>
        <taxon>Helicobacteraceae</taxon>
        <taxon>Helicobacter</taxon>
    </lineage>
</organism>
<name>A0A3D8INP2_9HELI</name>